<dbReference type="InterPro" id="IPR034804">
    <property type="entry name" value="SQR/QFR_C/D"/>
</dbReference>
<name>A0A0K0XWY1_9GAMM</name>
<evidence type="ECO:0000256" key="7">
    <source>
        <dbReference type="ARBA" id="ARBA00022723"/>
    </source>
</evidence>
<comment type="subcellular location">
    <subcellularLocation>
        <location evidence="2">Membrane</location>
        <topology evidence="2">Multi-pass membrane protein</topology>
    </subcellularLocation>
</comment>
<dbReference type="GO" id="GO:0016020">
    <property type="term" value="C:membrane"/>
    <property type="evidence" value="ECO:0007669"/>
    <property type="project" value="UniProtKB-SubCell"/>
</dbReference>
<evidence type="ECO:0000256" key="9">
    <source>
        <dbReference type="ARBA" id="ARBA00023004"/>
    </source>
</evidence>
<keyword evidence="14" id="KW-1185">Reference proteome</keyword>
<dbReference type="PROSITE" id="PS01000">
    <property type="entry name" value="SDH_CYT_1"/>
    <property type="match status" value="1"/>
</dbReference>
<proteinExistence type="inferred from homology"/>
<dbReference type="GO" id="GO:0009055">
    <property type="term" value="F:electron transfer activity"/>
    <property type="evidence" value="ECO:0007669"/>
    <property type="project" value="InterPro"/>
</dbReference>
<dbReference type="RefSeq" id="WP_082169608.1">
    <property type="nucleotide sequence ID" value="NZ_CP012154.1"/>
</dbReference>
<dbReference type="EMBL" id="CP012154">
    <property type="protein sequence ID" value="AKS42180.1"/>
    <property type="molecule type" value="Genomic_DNA"/>
</dbReference>
<sequence length="125" mass="13924">MATDNRPLSPHLQIYRLPLTARVSISHRATGIVLSIGMIAVVLWTLALAAGPEHYERFMAMATHPVVMIGMIIWSFALYFHLLNGIRHLIWDAGRMLDLKSVYATSWMVVIGAVLLTVLTWGVLA</sequence>
<dbReference type="OrthoDB" id="9799441at2"/>
<dbReference type="GO" id="GO:0006099">
    <property type="term" value="P:tricarboxylic acid cycle"/>
    <property type="evidence" value="ECO:0007669"/>
    <property type="project" value="InterPro"/>
</dbReference>
<evidence type="ECO:0000313" key="13">
    <source>
        <dbReference type="EMBL" id="AKS42180.1"/>
    </source>
</evidence>
<keyword evidence="10" id="KW-0472">Membrane</keyword>
<dbReference type="Proteomes" id="UP000066624">
    <property type="component" value="Chromosome"/>
</dbReference>
<evidence type="ECO:0000256" key="12">
    <source>
        <dbReference type="PIRSR" id="PIRSR000178-1"/>
    </source>
</evidence>
<comment type="subunit">
    <text evidence="11">Part of an enzyme complex containing four subunits: a flavoprotein, an iron-sulfur protein, plus two membrane-anchoring proteins, SdhC and SdhD. The complex can form homotrimers.</text>
</comment>
<dbReference type="STRING" id="1579979.WM2015_1813"/>
<evidence type="ECO:0000256" key="1">
    <source>
        <dbReference type="ARBA" id="ARBA00004050"/>
    </source>
</evidence>
<dbReference type="PANTHER" id="PTHR10978">
    <property type="entry name" value="SUCCINATE DEHYDROGENASE CYTOCHROME B560 SUBUNIT"/>
    <property type="match status" value="1"/>
</dbReference>
<evidence type="ECO:0000256" key="10">
    <source>
        <dbReference type="ARBA" id="ARBA00023136"/>
    </source>
</evidence>
<keyword evidence="6" id="KW-0812">Transmembrane</keyword>
<evidence type="ECO:0000256" key="2">
    <source>
        <dbReference type="ARBA" id="ARBA00004141"/>
    </source>
</evidence>
<evidence type="ECO:0000256" key="5">
    <source>
        <dbReference type="ARBA" id="ARBA00022617"/>
    </source>
</evidence>
<dbReference type="AlphaFoldDB" id="A0A0K0XWY1"/>
<dbReference type="InterPro" id="IPR000701">
    <property type="entry name" value="SuccDH_FuR_B_TM-su"/>
</dbReference>
<dbReference type="InterPro" id="IPR014314">
    <property type="entry name" value="Succ_DH_cytb556"/>
</dbReference>
<dbReference type="GO" id="GO:0046872">
    <property type="term" value="F:metal ion binding"/>
    <property type="evidence" value="ECO:0007669"/>
    <property type="project" value="UniProtKB-KW"/>
</dbReference>
<evidence type="ECO:0000256" key="8">
    <source>
        <dbReference type="ARBA" id="ARBA00022989"/>
    </source>
</evidence>
<evidence type="ECO:0000256" key="3">
    <source>
        <dbReference type="ARBA" id="ARBA00007244"/>
    </source>
</evidence>
<keyword evidence="7 12" id="KW-0479">Metal-binding</keyword>
<dbReference type="PIRSF" id="PIRSF000178">
    <property type="entry name" value="SDH_cyt_b560"/>
    <property type="match status" value="1"/>
</dbReference>
<dbReference type="PATRIC" id="fig|1579979.3.peg.1856"/>
<gene>
    <name evidence="13" type="ORF">WM2015_1813</name>
</gene>
<comment type="cofactor">
    <cofactor evidence="12">
        <name>heme</name>
        <dbReference type="ChEBI" id="CHEBI:30413"/>
    </cofactor>
    <text evidence="12">The heme is bound between the two transmembrane subunits.</text>
</comment>
<dbReference type="KEGG" id="wma:WM2015_1813"/>
<dbReference type="PROSITE" id="PS01001">
    <property type="entry name" value="SDH_CYT_2"/>
    <property type="match status" value="1"/>
</dbReference>
<dbReference type="CDD" id="cd03499">
    <property type="entry name" value="SQR_TypeC_SdhC"/>
    <property type="match status" value="1"/>
</dbReference>
<feature type="binding site" description="axial binding residue" evidence="12">
    <location>
        <position position="81"/>
    </location>
    <ligand>
        <name>heme</name>
        <dbReference type="ChEBI" id="CHEBI:30413"/>
        <note>ligand shared with second transmembrane subunit</note>
    </ligand>
    <ligandPart>
        <name>Fe</name>
        <dbReference type="ChEBI" id="CHEBI:18248"/>
    </ligandPart>
</feature>
<dbReference type="PANTHER" id="PTHR10978:SF5">
    <property type="entry name" value="SUCCINATE DEHYDROGENASE CYTOCHROME B560 SUBUNIT, MITOCHONDRIAL"/>
    <property type="match status" value="1"/>
</dbReference>
<keyword evidence="8" id="KW-1133">Transmembrane helix</keyword>
<evidence type="ECO:0000256" key="11">
    <source>
        <dbReference type="ARBA" id="ARBA00025912"/>
    </source>
</evidence>
<accession>A0A0K0XWY1</accession>
<dbReference type="Gene3D" id="1.20.1300.10">
    <property type="entry name" value="Fumarate reductase/succinate dehydrogenase, transmembrane subunit"/>
    <property type="match status" value="1"/>
</dbReference>
<dbReference type="NCBIfam" id="TIGR02970">
    <property type="entry name" value="succ_dehyd_cytB"/>
    <property type="match status" value="1"/>
</dbReference>
<evidence type="ECO:0000256" key="6">
    <source>
        <dbReference type="ARBA" id="ARBA00022692"/>
    </source>
</evidence>
<comment type="similarity">
    <text evidence="3">Belongs to the cytochrome b560 family.</text>
</comment>
<dbReference type="InterPro" id="IPR018495">
    <property type="entry name" value="Succ_DH_cyt_bsu_CS"/>
</dbReference>
<comment type="function">
    <text evidence="1">Membrane-anchoring subunit of succinate dehydrogenase (SDH).</text>
</comment>
<dbReference type="Pfam" id="PF01127">
    <property type="entry name" value="Sdh_cyt"/>
    <property type="match status" value="1"/>
</dbReference>
<keyword evidence="9 12" id="KW-0408">Iron</keyword>
<evidence type="ECO:0000313" key="14">
    <source>
        <dbReference type="Proteomes" id="UP000066624"/>
    </source>
</evidence>
<evidence type="ECO:0000256" key="4">
    <source>
        <dbReference type="ARBA" id="ARBA00020076"/>
    </source>
</evidence>
<organism evidence="13 14">
    <name type="scientific">Wenzhouxiangella marina</name>
    <dbReference type="NCBI Taxonomy" id="1579979"/>
    <lineage>
        <taxon>Bacteria</taxon>
        <taxon>Pseudomonadati</taxon>
        <taxon>Pseudomonadota</taxon>
        <taxon>Gammaproteobacteria</taxon>
        <taxon>Chromatiales</taxon>
        <taxon>Wenzhouxiangellaceae</taxon>
        <taxon>Wenzhouxiangella</taxon>
    </lineage>
</organism>
<reference evidence="13 14" key="1">
    <citation type="submission" date="2015-07" db="EMBL/GenBank/DDBJ databases">
        <authorList>
            <person name="Noorani M."/>
        </authorList>
    </citation>
    <scope>NUCLEOTIDE SEQUENCE [LARGE SCALE GENOMIC DNA]</scope>
    <source>
        <strain evidence="13 14">KCTC 42284</strain>
    </source>
</reference>
<protein>
    <recommendedName>
        <fullName evidence="4">Succinate dehydrogenase cytochrome b556 subunit</fullName>
    </recommendedName>
</protein>
<keyword evidence="5 12" id="KW-0349">Heme</keyword>
<dbReference type="SUPFAM" id="SSF81343">
    <property type="entry name" value="Fumarate reductase respiratory complex transmembrane subunits"/>
    <property type="match status" value="1"/>
</dbReference>